<comment type="similarity">
    <text evidence="1">Belongs to the bacterial ribosomal protein bS16 family.</text>
</comment>
<dbReference type="Proteomes" id="UP000011777">
    <property type="component" value="Unassembled WGS sequence"/>
</dbReference>
<protein>
    <submittedName>
        <fullName evidence="4">Uncharacterized protein</fullName>
    </submittedName>
</protein>
<gene>
    <name evidence="4" type="ORF">G210_2314</name>
</gene>
<dbReference type="Pfam" id="PF00886">
    <property type="entry name" value="Ribosomal_S16"/>
    <property type="match status" value="1"/>
</dbReference>
<keyword evidence="2" id="KW-0689">Ribosomal protein</keyword>
<organism evidence="4 5">
    <name type="scientific">Candida maltosa (strain Xu316)</name>
    <name type="common">Yeast</name>
    <dbReference type="NCBI Taxonomy" id="1245528"/>
    <lineage>
        <taxon>Eukaryota</taxon>
        <taxon>Fungi</taxon>
        <taxon>Dikarya</taxon>
        <taxon>Ascomycota</taxon>
        <taxon>Saccharomycotina</taxon>
        <taxon>Pichiomycetes</taxon>
        <taxon>Debaryomycetaceae</taxon>
        <taxon>Candida/Lodderomyces clade</taxon>
        <taxon>Candida</taxon>
    </lineage>
</organism>
<dbReference type="GO" id="GO:0005763">
    <property type="term" value="C:mitochondrial small ribosomal subunit"/>
    <property type="evidence" value="ECO:0007669"/>
    <property type="project" value="TreeGrafter"/>
</dbReference>
<dbReference type="EMBL" id="AOGT01001603">
    <property type="protein sequence ID" value="EMG47365.1"/>
    <property type="molecule type" value="Genomic_DNA"/>
</dbReference>
<keyword evidence="5" id="KW-1185">Reference proteome</keyword>
<dbReference type="HOGENOM" id="CLU_100590_2_2_1"/>
<evidence type="ECO:0000256" key="3">
    <source>
        <dbReference type="ARBA" id="ARBA00023274"/>
    </source>
</evidence>
<dbReference type="AlphaFoldDB" id="M3JWP9"/>
<evidence type="ECO:0000313" key="5">
    <source>
        <dbReference type="Proteomes" id="UP000011777"/>
    </source>
</evidence>
<dbReference type="PANTHER" id="PTHR12919">
    <property type="entry name" value="30S RIBOSOMAL PROTEIN S16"/>
    <property type="match status" value="1"/>
</dbReference>
<dbReference type="PANTHER" id="PTHR12919:SF20">
    <property type="entry name" value="SMALL RIBOSOMAL SUBUNIT PROTEIN BS16M"/>
    <property type="match status" value="1"/>
</dbReference>
<name>M3JWP9_CANMX</name>
<dbReference type="Gene3D" id="3.30.1320.10">
    <property type="match status" value="1"/>
</dbReference>
<evidence type="ECO:0000256" key="1">
    <source>
        <dbReference type="ARBA" id="ARBA00006668"/>
    </source>
</evidence>
<dbReference type="InterPro" id="IPR000307">
    <property type="entry name" value="Ribosomal_bS16"/>
</dbReference>
<dbReference type="SUPFAM" id="SSF54565">
    <property type="entry name" value="Ribosomal protein S16"/>
    <property type="match status" value="1"/>
</dbReference>
<reference evidence="4 5" key="1">
    <citation type="submission" date="2013-02" db="EMBL/GenBank/DDBJ databases">
        <title>Genome sequence of Candida maltosa Xu316, a potential industrial strain for xylitol and ethanol production.</title>
        <authorList>
            <person name="Yu J."/>
            <person name="Wang Q."/>
            <person name="Geng X."/>
            <person name="Bao W."/>
            <person name="He P."/>
            <person name="Cai J."/>
        </authorList>
    </citation>
    <scope>NUCLEOTIDE SEQUENCE [LARGE SCALE GENOMIC DNA]</scope>
    <source>
        <strain evidence="5">Xu316</strain>
    </source>
</reference>
<dbReference type="HAMAP" id="MF_00385">
    <property type="entry name" value="Ribosomal_bS16"/>
    <property type="match status" value="1"/>
</dbReference>
<sequence>MTVAPFMTLAEKTAYKRNLVKIRLARFGRRHQPEFNIVVMPAKKAQQKLPLEVIGTYCPVPVPKPSHDTSTPVKEIQLDFHRTKYWLGQGAEPTERVAWLFKKVGLLPQFWPKTSALSQEITKPVVKDITETEEIPVATIRKR</sequence>
<evidence type="ECO:0000256" key="2">
    <source>
        <dbReference type="ARBA" id="ARBA00022980"/>
    </source>
</evidence>
<dbReference type="PROSITE" id="PS00732">
    <property type="entry name" value="RIBOSOMAL_S16"/>
    <property type="match status" value="1"/>
</dbReference>
<dbReference type="InterPro" id="IPR020592">
    <property type="entry name" value="Ribosomal_bS16_CS"/>
</dbReference>
<comment type="caution">
    <text evidence="4">The sequence shown here is derived from an EMBL/GenBank/DDBJ whole genome shotgun (WGS) entry which is preliminary data.</text>
</comment>
<evidence type="ECO:0000313" key="4">
    <source>
        <dbReference type="EMBL" id="EMG47365.1"/>
    </source>
</evidence>
<dbReference type="FunFam" id="3.30.1320.10:FF:000013">
    <property type="entry name" value="Mitochondrial ribosomal protein"/>
    <property type="match status" value="1"/>
</dbReference>
<accession>M3JWP9</accession>
<keyword evidence="3" id="KW-0687">Ribonucleoprotein</keyword>
<dbReference type="InterPro" id="IPR023803">
    <property type="entry name" value="Ribosomal_bS16_dom_sf"/>
</dbReference>
<dbReference type="STRING" id="1245528.M3JWP9"/>
<dbReference type="OMA" id="RSKYWLG"/>
<proteinExistence type="inferred from homology"/>
<dbReference type="eggNOG" id="KOG3419">
    <property type="taxonomic scope" value="Eukaryota"/>
</dbReference>
<dbReference type="NCBIfam" id="TIGR00002">
    <property type="entry name" value="S16"/>
    <property type="match status" value="1"/>
</dbReference>
<dbReference type="GO" id="GO:0003735">
    <property type="term" value="F:structural constituent of ribosome"/>
    <property type="evidence" value="ECO:0007669"/>
    <property type="project" value="InterPro"/>
</dbReference>
<dbReference type="OrthoDB" id="407221at2759"/>
<dbReference type="GO" id="GO:0032543">
    <property type="term" value="P:mitochondrial translation"/>
    <property type="evidence" value="ECO:0007669"/>
    <property type="project" value="TreeGrafter"/>
</dbReference>